<reference evidence="1" key="1">
    <citation type="journal article" date="2020" name="mSystems">
        <title>Genome- and Community-Level Interaction Insights into Carbon Utilization and Element Cycling Functions of Hydrothermarchaeota in Hydrothermal Sediment.</title>
        <authorList>
            <person name="Zhou Z."/>
            <person name="Liu Y."/>
            <person name="Xu W."/>
            <person name="Pan J."/>
            <person name="Luo Z.H."/>
            <person name="Li M."/>
        </authorList>
    </citation>
    <scope>NUCLEOTIDE SEQUENCE [LARGE SCALE GENOMIC DNA]</scope>
    <source>
        <strain evidence="1">SpSt-479</strain>
    </source>
</reference>
<evidence type="ECO:0008006" key="2">
    <source>
        <dbReference type="Google" id="ProtNLM"/>
    </source>
</evidence>
<dbReference type="Pfam" id="PF13646">
    <property type="entry name" value="HEAT_2"/>
    <property type="match status" value="1"/>
</dbReference>
<sequence>MTYYCMNCWSEIEKDTIICPNCGYDQQKLSNESFSNKLLKAINHPEPQTIIRAANILGELKIKEAIPSLLSKLETEKDPFIIKAVVESLLKIDNSLFHRIREVISDKQQLFIKKILEKQMSQNSKIVIPENHKRSLSVTARHIESSLNDMEELLKKERKESVTEKIIFNMTQEHREKILEIIKIIREKNKNMFEELDLNGNVFYEDRIIRSRISHIWTLLCDSTANALKGYGDLNAEQAQIIDKHINSLLDTVQEIQSIIR</sequence>
<comment type="caution">
    <text evidence="1">The sequence shown here is derived from an EMBL/GenBank/DDBJ whole genome shotgun (WGS) entry which is preliminary data.</text>
</comment>
<organism evidence="1">
    <name type="scientific">Ignavibacterium album</name>
    <dbReference type="NCBI Taxonomy" id="591197"/>
    <lineage>
        <taxon>Bacteria</taxon>
        <taxon>Pseudomonadati</taxon>
        <taxon>Ignavibacteriota</taxon>
        <taxon>Ignavibacteria</taxon>
        <taxon>Ignavibacteriales</taxon>
        <taxon>Ignavibacteriaceae</taxon>
        <taxon>Ignavibacterium</taxon>
    </lineage>
</organism>
<dbReference type="Gene3D" id="1.25.10.10">
    <property type="entry name" value="Leucine-rich Repeat Variant"/>
    <property type="match status" value="1"/>
</dbReference>
<protein>
    <recommendedName>
        <fullName evidence="2">HEAT repeat domain-containing protein</fullName>
    </recommendedName>
</protein>
<dbReference type="InterPro" id="IPR011989">
    <property type="entry name" value="ARM-like"/>
</dbReference>
<accession>A0A7V3E830</accession>
<dbReference type="AlphaFoldDB" id="A0A7V3E830"/>
<evidence type="ECO:0000313" key="1">
    <source>
        <dbReference type="EMBL" id="HFI91967.1"/>
    </source>
</evidence>
<dbReference type="EMBL" id="DSUJ01000008">
    <property type="protein sequence ID" value="HFI91967.1"/>
    <property type="molecule type" value="Genomic_DNA"/>
</dbReference>
<name>A0A7V3E830_9BACT</name>
<gene>
    <name evidence="1" type="ORF">ENS31_10650</name>
</gene>
<dbReference type="SUPFAM" id="SSF48371">
    <property type="entry name" value="ARM repeat"/>
    <property type="match status" value="1"/>
</dbReference>
<proteinExistence type="predicted"/>
<dbReference type="InterPro" id="IPR016024">
    <property type="entry name" value="ARM-type_fold"/>
</dbReference>